<feature type="domain" description="Methanolan biosynthesis EpsI" evidence="2">
    <location>
        <begin position="13"/>
        <end position="217"/>
    </location>
</feature>
<organism evidence="3 4">
    <name type="scientific">Aquabacterium soli</name>
    <dbReference type="NCBI Taxonomy" id="2493092"/>
    <lineage>
        <taxon>Bacteria</taxon>
        <taxon>Pseudomonadati</taxon>
        <taxon>Pseudomonadota</taxon>
        <taxon>Betaproteobacteria</taxon>
        <taxon>Burkholderiales</taxon>
        <taxon>Aquabacterium</taxon>
    </lineage>
</organism>
<gene>
    <name evidence="3" type="primary">epsI</name>
    <name evidence="3" type="ORF">EIP75_23550</name>
</gene>
<protein>
    <submittedName>
        <fullName evidence="3">EpsI family protein</fullName>
    </submittedName>
</protein>
<evidence type="ECO:0000313" key="3">
    <source>
        <dbReference type="EMBL" id="RRR99921.1"/>
    </source>
</evidence>
<dbReference type="NCBIfam" id="NF045609">
    <property type="entry name" value="EpsI_type_B"/>
    <property type="match status" value="1"/>
</dbReference>
<feature type="signal peptide" evidence="1">
    <location>
        <begin position="1"/>
        <end position="24"/>
    </location>
</feature>
<dbReference type="RefSeq" id="WP_125245631.1">
    <property type="nucleotide sequence ID" value="NZ_RSED01000042.1"/>
</dbReference>
<evidence type="ECO:0000256" key="1">
    <source>
        <dbReference type="SAM" id="SignalP"/>
    </source>
</evidence>
<dbReference type="InterPro" id="IPR014263">
    <property type="entry name" value="Methanolan_biosynth_EpsI"/>
</dbReference>
<dbReference type="OrthoDB" id="8583485at2"/>
<comment type="caution">
    <text evidence="3">The sequence shown here is derived from an EMBL/GenBank/DDBJ whole genome shotgun (WGS) entry which is preliminary data.</text>
</comment>
<dbReference type="NCBIfam" id="TIGR02914">
    <property type="entry name" value="EpsI_fam"/>
    <property type="match status" value="1"/>
</dbReference>
<dbReference type="Proteomes" id="UP000269265">
    <property type="component" value="Unassembled WGS sequence"/>
</dbReference>
<feature type="chain" id="PRO_5018690276" evidence="1">
    <location>
        <begin position="25"/>
        <end position="230"/>
    </location>
</feature>
<keyword evidence="4" id="KW-1185">Reference proteome</keyword>
<dbReference type="InterPro" id="IPR054653">
    <property type="entry name" value="EpsI_type_B_pred"/>
</dbReference>
<name>A0A3R8S3Z2_9BURK</name>
<dbReference type="Pfam" id="PF11984">
    <property type="entry name" value="DUF3485"/>
    <property type="match status" value="1"/>
</dbReference>
<reference evidence="3 4" key="1">
    <citation type="submission" date="2018-12" db="EMBL/GenBank/DDBJ databases">
        <title>The whole draft genome of Aquabacterium sp. SJQ9.</title>
        <authorList>
            <person name="Sun L."/>
            <person name="Gao X."/>
            <person name="Chen W."/>
            <person name="Huang K."/>
        </authorList>
    </citation>
    <scope>NUCLEOTIDE SEQUENCE [LARGE SCALE GENOMIC DNA]</scope>
    <source>
        <strain evidence="3 4">SJQ9</strain>
    </source>
</reference>
<sequence length="230" mass="25399">MVKQAFFKKAVALFFVFASTAIVAHQLGQKDPRRVVLPEASLESVIPQKFGEWRIDDKQPVVIANPEQQETLSKIYTDVLSRTYVNGQGQRVMLSLAYGANQSEGLQVHFPEVCYAAQGFAVGPVSDVDIRVADESVKVRHLTAKAGGRNEPITYWVVVGDQVANRGIDQKYVLLRYGAKLVTPDGLLVRVSSIGTNISDEYDLQERFLNDLFGAMSPGPRVRMLGASRT</sequence>
<keyword evidence="1" id="KW-0732">Signal</keyword>
<evidence type="ECO:0000259" key="2">
    <source>
        <dbReference type="Pfam" id="PF11984"/>
    </source>
</evidence>
<accession>A0A3R8S3Z2</accession>
<proteinExistence type="predicted"/>
<evidence type="ECO:0000313" key="4">
    <source>
        <dbReference type="Proteomes" id="UP000269265"/>
    </source>
</evidence>
<dbReference type="AlphaFoldDB" id="A0A3R8S3Z2"/>
<dbReference type="EMBL" id="RSED01000042">
    <property type="protein sequence ID" value="RRR99921.1"/>
    <property type="molecule type" value="Genomic_DNA"/>
</dbReference>